<dbReference type="SUPFAM" id="SSF48452">
    <property type="entry name" value="TPR-like"/>
    <property type="match status" value="1"/>
</dbReference>
<dbReference type="InterPro" id="IPR056913">
    <property type="entry name" value="TRAPPC10/Trs130_N"/>
</dbReference>
<dbReference type="GO" id="GO:0006891">
    <property type="term" value="P:intra-Golgi vesicle-mediated transport"/>
    <property type="evidence" value="ECO:0007669"/>
    <property type="project" value="TreeGrafter"/>
</dbReference>
<evidence type="ECO:0000313" key="6">
    <source>
        <dbReference type="Proteomes" id="UP000001396"/>
    </source>
</evidence>
<dbReference type="PANTHER" id="PTHR13251">
    <property type="entry name" value="EPILEPSY HOLOPROSENCEPHALY CANDIDATE 1/TMEM1"/>
    <property type="match status" value="1"/>
</dbReference>
<dbReference type="EMBL" id="ADBJ01000037">
    <property type="protein sequence ID" value="EFA78954.1"/>
    <property type="molecule type" value="Genomic_DNA"/>
</dbReference>
<feature type="compositionally biased region" description="Low complexity" evidence="2">
    <location>
        <begin position="300"/>
        <end position="312"/>
    </location>
</feature>
<dbReference type="GO" id="GO:0034498">
    <property type="term" value="P:early endosome to Golgi transport"/>
    <property type="evidence" value="ECO:0007669"/>
    <property type="project" value="TreeGrafter"/>
</dbReference>
<feature type="compositionally biased region" description="Low complexity" evidence="2">
    <location>
        <begin position="275"/>
        <end position="293"/>
    </location>
</feature>
<dbReference type="PROSITE" id="PS50005">
    <property type="entry name" value="TPR"/>
    <property type="match status" value="1"/>
</dbReference>
<dbReference type="Pfam" id="PF23036">
    <property type="entry name" value="TRAPPC10_1st"/>
    <property type="match status" value="1"/>
</dbReference>
<evidence type="ECO:0000256" key="2">
    <source>
        <dbReference type="SAM" id="MobiDB-lite"/>
    </source>
</evidence>
<dbReference type="STRING" id="670386.D3BI54"/>
<dbReference type="InterPro" id="IPR019734">
    <property type="entry name" value="TPR_rpt"/>
</dbReference>
<organism evidence="5 6">
    <name type="scientific">Heterostelium pallidum (strain ATCC 26659 / Pp 5 / PN500)</name>
    <name type="common">Cellular slime mold</name>
    <name type="synonym">Polysphondylium pallidum</name>
    <dbReference type="NCBI Taxonomy" id="670386"/>
    <lineage>
        <taxon>Eukaryota</taxon>
        <taxon>Amoebozoa</taxon>
        <taxon>Evosea</taxon>
        <taxon>Eumycetozoa</taxon>
        <taxon>Dictyostelia</taxon>
        <taxon>Acytosteliales</taxon>
        <taxon>Acytosteliaceae</taxon>
        <taxon>Heterostelium</taxon>
    </lineage>
</organism>
<name>D3BI54_HETP5</name>
<evidence type="ECO:0000259" key="3">
    <source>
        <dbReference type="Pfam" id="PF11817"/>
    </source>
</evidence>
<feature type="domain" description="TRAPPC10/Trs130 N-terminal" evidence="4">
    <location>
        <begin position="14"/>
        <end position="142"/>
    </location>
</feature>
<proteinExistence type="predicted"/>
<feature type="compositionally biased region" description="Polar residues" evidence="2">
    <location>
        <begin position="467"/>
        <end position="483"/>
    </location>
</feature>
<feature type="region of interest" description="Disordered" evidence="2">
    <location>
        <begin position="254"/>
        <end position="312"/>
    </location>
</feature>
<dbReference type="InParanoid" id="D3BI54"/>
<comment type="caution">
    <text evidence="5">The sequence shown here is derived from an EMBL/GenBank/DDBJ whole genome shotgun (WGS) entry which is preliminary data.</text>
</comment>
<feature type="region of interest" description="Disordered" evidence="2">
    <location>
        <begin position="61"/>
        <end position="86"/>
    </location>
</feature>
<evidence type="ECO:0000313" key="5">
    <source>
        <dbReference type="EMBL" id="EFA78954.1"/>
    </source>
</evidence>
<protein>
    <submittedName>
        <fullName evidence="5">Trafficking protein particle complex subunit 10</fullName>
    </submittedName>
</protein>
<reference evidence="5 6" key="1">
    <citation type="journal article" date="2011" name="Genome Res.">
        <title>Phylogeny-wide analysis of social amoeba genomes highlights ancient origins for complex intercellular communication.</title>
        <authorList>
            <person name="Heidel A.J."/>
            <person name="Lawal H.M."/>
            <person name="Felder M."/>
            <person name="Schilde C."/>
            <person name="Helps N.R."/>
            <person name="Tunggal B."/>
            <person name="Rivero F."/>
            <person name="John U."/>
            <person name="Schleicher M."/>
            <person name="Eichinger L."/>
            <person name="Platzer M."/>
            <person name="Noegel A.A."/>
            <person name="Schaap P."/>
            <person name="Gloeckner G."/>
        </authorList>
    </citation>
    <scope>NUCLEOTIDE SEQUENCE [LARGE SCALE GENOMIC DNA]</scope>
    <source>
        <strain evidence="6">ATCC 26659 / Pp 5 / PN500</strain>
    </source>
</reference>
<feature type="domain" description="Trafficking protein particle complex subunit 11" evidence="3">
    <location>
        <begin position="507"/>
        <end position="601"/>
    </location>
</feature>
<feature type="compositionally biased region" description="Polar residues" evidence="2">
    <location>
        <begin position="258"/>
        <end position="274"/>
    </location>
</feature>
<dbReference type="Pfam" id="PF11817">
    <property type="entry name" value="Foie-gras_1"/>
    <property type="match status" value="1"/>
</dbReference>
<evidence type="ECO:0000259" key="4">
    <source>
        <dbReference type="Pfam" id="PF23036"/>
    </source>
</evidence>
<dbReference type="RefSeq" id="XP_020431078.1">
    <property type="nucleotide sequence ID" value="XM_020579239.1"/>
</dbReference>
<evidence type="ECO:0000256" key="1">
    <source>
        <dbReference type="PROSITE-ProRule" id="PRU00339"/>
    </source>
</evidence>
<keyword evidence="6" id="KW-1185">Reference proteome</keyword>
<dbReference type="AlphaFoldDB" id="D3BI54"/>
<dbReference type="Proteomes" id="UP000001396">
    <property type="component" value="Unassembled WGS sequence"/>
</dbReference>
<dbReference type="GeneID" id="31363902"/>
<feature type="region of interest" description="Disordered" evidence="2">
    <location>
        <begin position="382"/>
        <end position="403"/>
    </location>
</feature>
<dbReference type="InterPro" id="IPR011990">
    <property type="entry name" value="TPR-like_helical_dom_sf"/>
</dbReference>
<sequence length="664" mass="73263">MADRLHTARSEAIESLALIYERALLYEDALLQYIELEVLFQENKSQFEKVSAANAASATTTTTATSPTLPAGGTATTTAAATTTTPHNMINNDGVNLFDSTTRRHYRELIYQKKISLFDFKHYLFVCQSKLLFLLNRPIEVANKATSFITSVGHIIAKNEKSFSVYFREAWTIAVSLEIVKACQNAFEKLTANPQQQAASSSLTSSQQQQQQQPNNNNNSNSNNNKITKQITPPLARFLNAWNGVGSLVTGGSLGNTPVTGNSPVSGNVTSTLTGSASSNSLAVGSSTPQTPSGTGGGRLTSSQSLTSVQSMQLQSTNWMRTNSLSLASGDLDGKFDRQDRESLDFLLADLLFGAGQMLETLAIKLDLIAKDDLDYTINNNNNNNNNINNNNNNDNNNSNNLTSPTITITTTTETTTTTTPQIIIPFYKYAELIFSNEYKQQEQQLQSPIIAVSPTTTTTIATVSPGTSPTKSSVLSNSNEKKNNSIPTTTLFTYPPLQVAFQSTKQFKQLYINVMSQADSLYIQTNRTRSHHRVTYAVGKMYFKLGDFSDAAGFFKSIVNLYSRESWNLIEYSIKTKLSFCQKRLNDLTEYITTCISLLSPGILKTEEEKSYYLNEILNISKNNQLNIAVPMHPLFKVKIMTGALECRFLDTITIDVKAEFNQ</sequence>
<feature type="region of interest" description="Disordered" evidence="2">
    <location>
        <begin position="462"/>
        <end position="483"/>
    </location>
</feature>
<keyword evidence="1" id="KW-0802">TPR repeat</keyword>
<feature type="compositionally biased region" description="Low complexity" evidence="2">
    <location>
        <begin position="197"/>
        <end position="225"/>
    </location>
</feature>
<feature type="repeat" description="TPR" evidence="1">
    <location>
        <begin position="533"/>
        <end position="566"/>
    </location>
</feature>
<accession>D3BI54</accession>
<gene>
    <name evidence="5" type="primary">trappc10-2</name>
    <name evidence="5" type="ORF">PPL_08422</name>
</gene>
<dbReference type="GO" id="GO:1990071">
    <property type="term" value="C:TRAPPII protein complex"/>
    <property type="evidence" value="ECO:0007669"/>
    <property type="project" value="InterPro"/>
</dbReference>
<dbReference type="PANTHER" id="PTHR13251:SF3">
    <property type="entry name" value="TRAFFICKING PROTEIN PARTICLE COMPLEX SUBUNIT 10"/>
    <property type="match status" value="1"/>
</dbReference>
<dbReference type="InterPro" id="IPR021773">
    <property type="entry name" value="TPC11"/>
</dbReference>
<feature type="compositionally biased region" description="Low complexity" evidence="2">
    <location>
        <begin position="61"/>
        <end position="85"/>
    </location>
</feature>
<feature type="region of interest" description="Disordered" evidence="2">
    <location>
        <begin position="197"/>
        <end position="228"/>
    </location>
</feature>
<dbReference type="GO" id="GO:0005829">
    <property type="term" value="C:cytosol"/>
    <property type="evidence" value="ECO:0007669"/>
    <property type="project" value="GOC"/>
</dbReference>
<dbReference type="InterPro" id="IPR045126">
    <property type="entry name" value="TRAPPC10/Trs130"/>
</dbReference>